<gene>
    <name evidence="2" type="ORF">C7T94_11795</name>
</gene>
<keyword evidence="3" id="KW-1185">Reference proteome</keyword>
<dbReference type="AlphaFoldDB" id="A0A2T3HLH1"/>
<evidence type="ECO:0008006" key="4">
    <source>
        <dbReference type="Google" id="ProtNLM"/>
    </source>
</evidence>
<comment type="caution">
    <text evidence="2">The sequence shown here is derived from an EMBL/GenBank/DDBJ whole genome shotgun (WGS) entry which is preliminary data.</text>
</comment>
<dbReference type="RefSeq" id="WP_107215526.1">
    <property type="nucleotide sequence ID" value="NZ_KZ686269.1"/>
</dbReference>
<feature type="transmembrane region" description="Helical" evidence="1">
    <location>
        <begin position="12"/>
        <end position="30"/>
    </location>
</feature>
<dbReference type="OrthoDB" id="1034758at2"/>
<feature type="transmembrane region" description="Helical" evidence="1">
    <location>
        <begin position="57"/>
        <end position="78"/>
    </location>
</feature>
<evidence type="ECO:0000313" key="2">
    <source>
        <dbReference type="EMBL" id="PST83266.1"/>
    </source>
</evidence>
<dbReference type="Proteomes" id="UP000240912">
    <property type="component" value="Unassembled WGS sequence"/>
</dbReference>
<keyword evidence="1" id="KW-1133">Transmembrane helix</keyword>
<keyword evidence="1" id="KW-0472">Membrane</keyword>
<evidence type="ECO:0000256" key="1">
    <source>
        <dbReference type="SAM" id="Phobius"/>
    </source>
</evidence>
<accession>A0A2T3HLH1</accession>
<protein>
    <recommendedName>
        <fullName evidence="4">DUF4345 domain-containing protein</fullName>
    </recommendedName>
</protein>
<dbReference type="Pfam" id="PF20064">
    <property type="entry name" value="DUF6463"/>
    <property type="match status" value="1"/>
</dbReference>
<evidence type="ECO:0000313" key="3">
    <source>
        <dbReference type="Proteomes" id="UP000240912"/>
    </source>
</evidence>
<proteinExistence type="predicted"/>
<feature type="transmembrane region" description="Helical" evidence="1">
    <location>
        <begin position="90"/>
        <end position="117"/>
    </location>
</feature>
<dbReference type="InterPro" id="IPR045590">
    <property type="entry name" value="DUF6463"/>
</dbReference>
<sequence length="137" mass="15423">MKNQKLNKYDRNIGNFILITGILHVILGFVENWNLATQIWNSGITNTLVGHPGRASFFWYEIAGAFVMLLGSVVQHHLNQCRQPIPKRYGYYLLIVGLIGCTLEPVSGFYIFLIIALPIMLSKQHPAHETARTGNNA</sequence>
<name>A0A2T3HLH1_9SPHI</name>
<keyword evidence="1" id="KW-0812">Transmembrane</keyword>
<organism evidence="2 3">
    <name type="scientific">Pedobacter yulinensis</name>
    <dbReference type="NCBI Taxonomy" id="2126353"/>
    <lineage>
        <taxon>Bacteria</taxon>
        <taxon>Pseudomonadati</taxon>
        <taxon>Bacteroidota</taxon>
        <taxon>Sphingobacteriia</taxon>
        <taxon>Sphingobacteriales</taxon>
        <taxon>Sphingobacteriaceae</taxon>
        <taxon>Pedobacter</taxon>
    </lineage>
</organism>
<reference evidence="2 3" key="1">
    <citation type="submission" date="2018-03" db="EMBL/GenBank/DDBJ databases">
        <authorList>
            <person name="Keele B.F."/>
        </authorList>
    </citation>
    <scope>NUCLEOTIDE SEQUENCE [LARGE SCALE GENOMIC DNA]</scope>
    <source>
        <strain evidence="2 3">YL28-9</strain>
    </source>
</reference>
<dbReference type="EMBL" id="PYLS01000005">
    <property type="protein sequence ID" value="PST83266.1"/>
    <property type="molecule type" value="Genomic_DNA"/>
</dbReference>